<evidence type="ECO:0000313" key="2">
    <source>
        <dbReference type="EMBL" id="TFV56084.1"/>
    </source>
</evidence>
<organism evidence="2">
    <name type="scientific">Serratia marcescens</name>
    <dbReference type="NCBI Taxonomy" id="615"/>
    <lineage>
        <taxon>Bacteria</taxon>
        <taxon>Pseudomonadati</taxon>
        <taxon>Pseudomonadota</taxon>
        <taxon>Gammaproteobacteria</taxon>
        <taxon>Enterobacterales</taxon>
        <taxon>Yersiniaceae</taxon>
        <taxon>Serratia</taxon>
    </lineage>
</organism>
<accession>A0A9X8VMH2</accession>
<comment type="caution">
    <text evidence="2">The sequence shown here is derived from an EMBL/GenBank/DDBJ whole genome shotgun (WGS) entry which is preliminary data.</text>
</comment>
<sequence length="83" mass="9283">MFKFELNQLVESRVSNEWGHVKGRAEYATHENAYFVHYKAADGRAASRWFDESELTAVQDDDHPGAPVFAVNAEDLPDGTAAQ</sequence>
<feature type="region of interest" description="Disordered" evidence="1">
    <location>
        <begin position="59"/>
        <end position="83"/>
    </location>
</feature>
<dbReference type="AlphaFoldDB" id="A0A9X8VMH2"/>
<name>A0A9X8VMH2_SERMA</name>
<dbReference type="EMBL" id="SPSG01000023">
    <property type="protein sequence ID" value="TFV56084.1"/>
    <property type="molecule type" value="Genomic_DNA"/>
</dbReference>
<evidence type="ECO:0000256" key="1">
    <source>
        <dbReference type="SAM" id="MobiDB-lite"/>
    </source>
</evidence>
<reference evidence="2" key="1">
    <citation type="submission" date="2019-03" db="EMBL/GenBank/DDBJ databases">
        <title>Serratia marcescens strain N2 draft genome.</title>
        <authorList>
            <person name="Yassin A."/>
            <person name="El-Kenawy N."/>
            <person name="Youssef N.H."/>
        </authorList>
    </citation>
    <scope>NUCLEOTIDE SEQUENCE [LARGE SCALE GENOMIC DNA]</scope>
    <source>
        <strain evidence="2">N2</strain>
    </source>
</reference>
<gene>
    <name evidence="2" type="ORF">E0L31_00175</name>
</gene>
<proteinExistence type="predicted"/>
<dbReference type="RefSeq" id="WP_212562576.1">
    <property type="nucleotide sequence ID" value="NZ_SPSG02000007.1"/>
</dbReference>
<protein>
    <submittedName>
        <fullName evidence="2">Uncharacterized protein</fullName>
    </submittedName>
</protein>